<name>B0KSV4_PSEPG</name>
<evidence type="ECO:0000313" key="3">
    <source>
        <dbReference type="Proteomes" id="UP000002157"/>
    </source>
</evidence>
<proteinExistence type="predicted"/>
<protein>
    <recommendedName>
        <fullName evidence="1">RiboL-PSP-HEPN domain-containing protein</fullName>
    </recommendedName>
</protein>
<feature type="domain" description="RiboL-PSP-HEPN" evidence="1">
    <location>
        <begin position="39"/>
        <end position="199"/>
    </location>
</feature>
<reference evidence="2 3" key="1">
    <citation type="submission" date="2008-01" db="EMBL/GenBank/DDBJ databases">
        <title>Complete sequence of Pseudomonas putida GB-1.</title>
        <authorList>
            <consortium name="US DOE Joint Genome Institute"/>
            <person name="Copeland A."/>
            <person name="Lucas S."/>
            <person name="Lapidus A."/>
            <person name="Barry K."/>
            <person name="Glavina del Rio T."/>
            <person name="Dalin E."/>
            <person name="Tice H."/>
            <person name="Pitluck S."/>
            <person name="Bruce D."/>
            <person name="Goodwin L."/>
            <person name="Chertkov O."/>
            <person name="Brettin T."/>
            <person name="Detter J.C."/>
            <person name="Han C."/>
            <person name="Kuske C.R."/>
            <person name="Schmutz J."/>
            <person name="Larimer F."/>
            <person name="Land M."/>
            <person name="Hauser L."/>
            <person name="Kyrpides N."/>
            <person name="Kim E."/>
            <person name="McCarthy J.K."/>
            <person name="Richardson P."/>
        </authorList>
    </citation>
    <scope>NUCLEOTIDE SEQUENCE [LARGE SCALE GENOMIC DNA]</scope>
    <source>
        <strain evidence="2 3">GB-1</strain>
    </source>
</reference>
<dbReference type="RefSeq" id="WP_012273721.1">
    <property type="nucleotide sequence ID" value="NC_010322.1"/>
</dbReference>
<evidence type="ECO:0000259" key="1">
    <source>
        <dbReference type="Pfam" id="PF18735"/>
    </source>
</evidence>
<dbReference type="Pfam" id="PF18735">
    <property type="entry name" value="HEPN_RiboL-PSP"/>
    <property type="match status" value="1"/>
</dbReference>
<organism evidence="2 3">
    <name type="scientific">Pseudomonas putida (strain GB-1)</name>
    <dbReference type="NCBI Taxonomy" id="76869"/>
    <lineage>
        <taxon>Bacteria</taxon>
        <taxon>Pseudomonadati</taxon>
        <taxon>Pseudomonadota</taxon>
        <taxon>Gammaproteobacteria</taxon>
        <taxon>Pseudomonadales</taxon>
        <taxon>Pseudomonadaceae</taxon>
        <taxon>Pseudomonas</taxon>
    </lineage>
</organism>
<gene>
    <name evidence="2" type="ordered locus">PputGB1_4150</name>
</gene>
<sequence length="211" mass="24488">MEQDRERELDYEYEQYQAEMKWFEEHPILETYTIFTEKLKQLKLMMAKGGDPFDSQMLRKMAYVHAVTLFEAMIGDVLKATVLAYPCLMKRLISKLGEDKTRKFQLNEIAELGLNGIMLGILNEQLYHNPVTVKRFVSTITDQPMSDKHMALMQSVIEKRHDLVHRDGKTVNGEPHEIDESTVNASIEVIENFAEEIFENLDSAMKNSQKP</sequence>
<evidence type="ECO:0000313" key="2">
    <source>
        <dbReference type="EMBL" id="ABZ00041.1"/>
    </source>
</evidence>
<dbReference type="KEGG" id="ppg:PputGB1_4150"/>
<dbReference type="InterPro" id="IPR041519">
    <property type="entry name" value="HEPN_RiboL-PSP"/>
</dbReference>
<dbReference type="EMBL" id="CP000926">
    <property type="protein sequence ID" value="ABZ00041.1"/>
    <property type="molecule type" value="Genomic_DNA"/>
</dbReference>
<dbReference type="Proteomes" id="UP000002157">
    <property type="component" value="Chromosome"/>
</dbReference>
<accession>B0KSV4</accession>
<dbReference type="HOGENOM" id="CLU_1119418_0_0_6"/>
<dbReference type="AlphaFoldDB" id="B0KSV4"/>